<dbReference type="InterPro" id="IPR001810">
    <property type="entry name" value="F-box_dom"/>
</dbReference>
<dbReference type="EnsemblPlants" id="EMT27897">
    <property type="protein sequence ID" value="EMT27897"/>
    <property type="gene ID" value="F775_12568"/>
</dbReference>
<reference evidence="1" key="1">
    <citation type="submission" date="2015-06" db="UniProtKB">
        <authorList>
            <consortium name="EnsemblPlants"/>
        </authorList>
    </citation>
    <scope>IDENTIFICATION</scope>
</reference>
<organism evidence="1">
    <name type="scientific">Aegilops tauschii</name>
    <name type="common">Tausch's goatgrass</name>
    <name type="synonym">Aegilops squarrosa</name>
    <dbReference type="NCBI Taxonomy" id="37682"/>
    <lineage>
        <taxon>Eukaryota</taxon>
        <taxon>Viridiplantae</taxon>
        <taxon>Streptophyta</taxon>
        <taxon>Embryophyta</taxon>
        <taxon>Tracheophyta</taxon>
        <taxon>Spermatophyta</taxon>
        <taxon>Magnoliopsida</taxon>
        <taxon>Liliopsida</taxon>
        <taxon>Poales</taxon>
        <taxon>Poaceae</taxon>
        <taxon>BOP clade</taxon>
        <taxon>Pooideae</taxon>
        <taxon>Triticodae</taxon>
        <taxon>Triticeae</taxon>
        <taxon>Triticinae</taxon>
        <taxon>Aegilops</taxon>
    </lineage>
</organism>
<dbReference type="AlphaFoldDB" id="M8CKK3"/>
<dbReference type="ExpressionAtlas" id="M8CKK3">
    <property type="expression patterns" value="baseline"/>
</dbReference>
<dbReference type="Gene3D" id="1.20.1280.50">
    <property type="match status" value="1"/>
</dbReference>
<dbReference type="Pfam" id="PF00646">
    <property type="entry name" value="F-box"/>
    <property type="match status" value="1"/>
</dbReference>
<dbReference type="PANTHER" id="PTHR34591:SF55">
    <property type="entry name" value="F-BOX DOMAIN-CONTAINING PROTEIN"/>
    <property type="match status" value="1"/>
</dbReference>
<protein>
    <submittedName>
        <fullName evidence="1">Uncharacterized protein</fullName>
    </submittedName>
</protein>
<dbReference type="SUPFAM" id="SSF81383">
    <property type="entry name" value="F-box domain"/>
    <property type="match status" value="1"/>
</dbReference>
<dbReference type="SMART" id="SM00256">
    <property type="entry name" value="FBOX"/>
    <property type="match status" value="1"/>
</dbReference>
<dbReference type="CDD" id="cd09917">
    <property type="entry name" value="F-box_SF"/>
    <property type="match status" value="1"/>
</dbReference>
<sequence>MELLLSDDVLACILRRLNPRSLAASRCVCKAWHDVVDARSLLRADLLPLSVYGIFFVEEVILSSMRFFARPLMEHKIAVRFDYLDEDVPRPAYHHLEVLDHRNGLLLLRDWVVNPATRQCTPLPPPPPLRAGMEAFFDTRYLVFDPAVSPHYHVFSIPEVSLRTGELTKFTDETEWPPSPYTLTVFSSTTRRWEVRSFVREEGEAATRTTIADINFSPRKHRYAVYRRDALYVHSEDDSIIRITLSTHKYQVIPSPIGRQVTYLESLYLGKSINGVYCALIFNCYGFFGYLMMMRISPLQGDSLLMDKFQKSSSLPFEQFQGSRRGKVTRTIGRNVFCIHTLVGWGNIRKIVNIAVTIKVVYQSNEIGRDLLRRHRILPGSLNGINGDLFESAHFVSNFLHARYFVSARADFKR</sequence>
<dbReference type="InterPro" id="IPR036047">
    <property type="entry name" value="F-box-like_dom_sf"/>
</dbReference>
<dbReference type="PANTHER" id="PTHR34591">
    <property type="entry name" value="OS03G0653100 PROTEIN-RELATED"/>
    <property type="match status" value="1"/>
</dbReference>
<evidence type="ECO:0000313" key="1">
    <source>
        <dbReference type="EnsemblPlants" id="EMT27897"/>
    </source>
</evidence>
<accession>M8CKK3</accession>
<name>M8CKK3_AEGTA</name>
<proteinExistence type="predicted"/>